<dbReference type="AlphaFoldDB" id="X1CVN5"/>
<accession>X1CVN5</accession>
<organism evidence="1">
    <name type="scientific">marine sediment metagenome</name>
    <dbReference type="NCBI Taxonomy" id="412755"/>
    <lineage>
        <taxon>unclassified sequences</taxon>
        <taxon>metagenomes</taxon>
        <taxon>ecological metagenomes</taxon>
    </lineage>
</organism>
<reference evidence="1" key="1">
    <citation type="journal article" date="2014" name="Front. Microbiol.">
        <title>High frequency of phylogenetically diverse reductive dehalogenase-homologous genes in deep subseafloor sedimentary metagenomes.</title>
        <authorList>
            <person name="Kawai M."/>
            <person name="Futagami T."/>
            <person name="Toyoda A."/>
            <person name="Takaki Y."/>
            <person name="Nishi S."/>
            <person name="Hori S."/>
            <person name="Arai W."/>
            <person name="Tsubouchi T."/>
            <person name="Morono Y."/>
            <person name="Uchiyama I."/>
            <person name="Ito T."/>
            <person name="Fujiyama A."/>
            <person name="Inagaki F."/>
            <person name="Takami H."/>
        </authorList>
    </citation>
    <scope>NUCLEOTIDE SEQUENCE</scope>
    <source>
        <strain evidence="1">Expedition CK06-06</strain>
    </source>
</reference>
<comment type="caution">
    <text evidence="1">The sequence shown here is derived from an EMBL/GenBank/DDBJ whole genome shotgun (WGS) entry which is preliminary data.</text>
</comment>
<proteinExistence type="predicted"/>
<name>X1CVN5_9ZZZZ</name>
<protein>
    <submittedName>
        <fullName evidence="1">Uncharacterized protein</fullName>
    </submittedName>
</protein>
<sequence>MAAFLSNKDTVCKEIADALGIKHCRKLDIRMRWDEIITIEAEFYPEIDGVKQLVPILKKFRLVEKK</sequence>
<evidence type="ECO:0000313" key="1">
    <source>
        <dbReference type="EMBL" id="GAG97002.1"/>
    </source>
</evidence>
<dbReference type="EMBL" id="BART01029092">
    <property type="protein sequence ID" value="GAG97002.1"/>
    <property type="molecule type" value="Genomic_DNA"/>
</dbReference>
<gene>
    <name evidence="1" type="ORF">S01H4_51131</name>
</gene>